<keyword evidence="3" id="KW-1185">Reference proteome</keyword>
<protein>
    <submittedName>
        <fullName evidence="2">Putative outer membrane starch-binding protein</fullName>
    </submittedName>
</protein>
<evidence type="ECO:0000259" key="1">
    <source>
        <dbReference type="Pfam" id="PF14322"/>
    </source>
</evidence>
<dbReference type="RefSeq" id="WP_066434808.1">
    <property type="nucleotide sequence ID" value="NZ_LZRN01000022.1"/>
</dbReference>
<gene>
    <name evidence="2" type="ORF">LX77_02457</name>
</gene>
<dbReference type="EMBL" id="QLLQ01000009">
    <property type="protein sequence ID" value="RAJ22511.1"/>
    <property type="molecule type" value="Genomic_DNA"/>
</dbReference>
<organism evidence="2 3">
    <name type="scientific">Gelidibacter algens</name>
    <dbReference type="NCBI Taxonomy" id="49280"/>
    <lineage>
        <taxon>Bacteria</taxon>
        <taxon>Pseudomonadati</taxon>
        <taxon>Bacteroidota</taxon>
        <taxon>Flavobacteriia</taxon>
        <taxon>Flavobacteriales</taxon>
        <taxon>Flavobacteriaceae</taxon>
        <taxon>Gelidibacter</taxon>
    </lineage>
</organism>
<proteinExistence type="predicted"/>
<dbReference type="PROSITE" id="PS51257">
    <property type="entry name" value="PROKAR_LIPOPROTEIN"/>
    <property type="match status" value="1"/>
</dbReference>
<dbReference type="Pfam" id="PF14322">
    <property type="entry name" value="SusD-like_3"/>
    <property type="match status" value="1"/>
</dbReference>
<accession>A0A1A7R349</accession>
<dbReference type="STRING" id="49280.A9996_11280"/>
<sequence>MKNYNFNLRVLFVVLGASFVSCNDVLDEVPDNRASINTEEDITRLLTAAYPEAAYVSFVQPMSDIATDKGPDARNQRLNEEMYFWRDLNDIDSDTPTNYWNSAYEAISQANQALQSIDELGGGDKFNAQRGEALVSRAYAHFMLVSIFAKAYNPETAASTLGVPYVTEPETVLLPKYTRASIEEVYTNIEKDLTEGLPLILDNYDVPSYHFNKKAANAFAARFYLNKGEWQKVIDHSTVALGSGGASALRIINTQAYQNLTYSELSNGYISSSEPSNLLLVAGSSTYARDFATLRYHLGASVSNSLFPGDNGTGSPWAYSLFGGELFANVPKFVEYFRVTNQAAGIGFPFATFVLFNADEALLNRAEAYAMLGQYESALADINLSFSVKTEDYAPRNVLSDAELRNEFAVNDNSLYTPFYTISEEALPYINAVLDMKKTIFFDEGLRWFDIKRHNIVVVHNDFFGNTFTLPKDDLRRALQIPSDAQSFGIEPNPR</sequence>
<name>A0A1A7R349_9FLAO</name>
<dbReference type="InterPro" id="IPR011990">
    <property type="entry name" value="TPR-like_helical_dom_sf"/>
</dbReference>
<dbReference type="OrthoDB" id="1147023at2"/>
<dbReference type="SUPFAM" id="SSF48452">
    <property type="entry name" value="TPR-like"/>
    <property type="match status" value="1"/>
</dbReference>
<dbReference type="InterPro" id="IPR033985">
    <property type="entry name" value="SusD-like_N"/>
</dbReference>
<evidence type="ECO:0000313" key="3">
    <source>
        <dbReference type="Proteomes" id="UP000248987"/>
    </source>
</evidence>
<reference evidence="2 3" key="1">
    <citation type="submission" date="2018-06" db="EMBL/GenBank/DDBJ databases">
        <title>Genomic Encyclopedia of Archaeal and Bacterial Type Strains, Phase II (KMG-II): from individual species to whole genera.</title>
        <authorList>
            <person name="Goeker M."/>
        </authorList>
    </citation>
    <scope>NUCLEOTIDE SEQUENCE [LARGE SCALE GENOMIC DNA]</scope>
    <source>
        <strain evidence="2 3">DSM 12408</strain>
    </source>
</reference>
<comment type="caution">
    <text evidence="2">The sequence shown here is derived from an EMBL/GenBank/DDBJ whole genome shotgun (WGS) entry which is preliminary data.</text>
</comment>
<feature type="domain" description="SusD-like N-terminal" evidence="1">
    <location>
        <begin position="26"/>
        <end position="225"/>
    </location>
</feature>
<dbReference type="Proteomes" id="UP000248987">
    <property type="component" value="Unassembled WGS sequence"/>
</dbReference>
<dbReference type="Gene3D" id="1.25.40.390">
    <property type="match status" value="2"/>
</dbReference>
<dbReference type="AlphaFoldDB" id="A0A1A7R349"/>
<evidence type="ECO:0000313" key="2">
    <source>
        <dbReference type="EMBL" id="RAJ22511.1"/>
    </source>
</evidence>